<dbReference type="EMBL" id="QKWP01001365">
    <property type="protein sequence ID" value="RIB09528.1"/>
    <property type="molecule type" value="Genomic_DNA"/>
</dbReference>
<dbReference type="AlphaFoldDB" id="A0A397UJW9"/>
<organism evidence="2 3">
    <name type="scientific">Gigaspora rosea</name>
    <dbReference type="NCBI Taxonomy" id="44941"/>
    <lineage>
        <taxon>Eukaryota</taxon>
        <taxon>Fungi</taxon>
        <taxon>Fungi incertae sedis</taxon>
        <taxon>Mucoromycota</taxon>
        <taxon>Glomeromycotina</taxon>
        <taxon>Glomeromycetes</taxon>
        <taxon>Diversisporales</taxon>
        <taxon>Gigasporaceae</taxon>
        <taxon>Gigaspora</taxon>
    </lineage>
</organism>
<feature type="coiled-coil region" evidence="1">
    <location>
        <begin position="65"/>
        <end position="122"/>
    </location>
</feature>
<evidence type="ECO:0000313" key="3">
    <source>
        <dbReference type="Proteomes" id="UP000266673"/>
    </source>
</evidence>
<sequence length="192" mass="23078">MFQQNISVDLRNDGKIDEIKRLKKEKDDIIKEKDDIIKEKDDIIKEKDDIIKEKDDIIKEKDDIIKKKDGEIQNLTDIIKEKDNEIQNYIIKYLFNLENENIQEVTNLENENIQEVTNLENENIQEVTNFEIIEWCFYLGFDLKDNSIINFKVWCISKGFKNIVDFISYYKIYYSCRNAFDYLNLSTNVNDY</sequence>
<evidence type="ECO:0000256" key="1">
    <source>
        <dbReference type="SAM" id="Coils"/>
    </source>
</evidence>
<evidence type="ECO:0000313" key="2">
    <source>
        <dbReference type="EMBL" id="RIB09528.1"/>
    </source>
</evidence>
<keyword evidence="3" id="KW-1185">Reference proteome</keyword>
<comment type="caution">
    <text evidence="2">The sequence shown here is derived from an EMBL/GenBank/DDBJ whole genome shotgun (WGS) entry which is preliminary data.</text>
</comment>
<proteinExistence type="predicted"/>
<keyword evidence="1" id="KW-0175">Coiled coil</keyword>
<feature type="coiled-coil region" evidence="1">
    <location>
        <begin position="12"/>
        <end position="39"/>
    </location>
</feature>
<protein>
    <submittedName>
        <fullName evidence="2">Uncharacterized protein</fullName>
    </submittedName>
</protein>
<gene>
    <name evidence="2" type="ORF">C2G38_2208715</name>
</gene>
<name>A0A397UJW9_9GLOM</name>
<dbReference type="Proteomes" id="UP000266673">
    <property type="component" value="Unassembled WGS sequence"/>
</dbReference>
<accession>A0A397UJW9</accession>
<reference evidence="2 3" key="1">
    <citation type="submission" date="2018-06" db="EMBL/GenBank/DDBJ databases">
        <title>Comparative genomics reveals the genomic features of Rhizophagus irregularis, R. cerebriforme, R. diaphanum and Gigaspora rosea, and their symbiotic lifestyle signature.</title>
        <authorList>
            <person name="Morin E."/>
            <person name="San Clemente H."/>
            <person name="Chen E.C.H."/>
            <person name="De La Providencia I."/>
            <person name="Hainaut M."/>
            <person name="Kuo A."/>
            <person name="Kohler A."/>
            <person name="Murat C."/>
            <person name="Tang N."/>
            <person name="Roy S."/>
            <person name="Loubradou J."/>
            <person name="Henrissat B."/>
            <person name="Grigoriev I.V."/>
            <person name="Corradi N."/>
            <person name="Roux C."/>
            <person name="Martin F.M."/>
        </authorList>
    </citation>
    <scope>NUCLEOTIDE SEQUENCE [LARGE SCALE GENOMIC DNA]</scope>
    <source>
        <strain evidence="2 3">DAOM 194757</strain>
    </source>
</reference>